<keyword evidence="1" id="KW-1133">Transmembrane helix</keyword>
<evidence type="ECO:0000313" key="3">
    <source>
        <dbReference type="EMBL" id="SVB99036.1"/>
    </source>
</evidence>
<dbReference type="Pfam" id="PF13174">
    <property type="entry name" value="TPR_6"/>
    <property type="match status" value="1"/>
</dbReference>
<gene>
    <name evidence="3" type="ORF">METZ01_LOCUS251890</name>
</gene>
<dbReference type="AlphaFoldDB" id="A0A382IHC7"/>
<dbReference type="SUPFAM" id="SSF48452">
    <property type="entry name" value="TPR-like"/>
    <property type="match status" value="1"/>
</dbReference>
<evidence type="ECO:0000256" key="1">
    <source>
        <dbReference type="SAM" id="Phobius"/>
    </source>
</evidence>
<protein>
    <recommendedName>
        <fullName evidence="2">Ancillary SecYEG translocon subunit/Cell division coordinator CpoB TPR domain-containing protein</fullName>
    </recommendedName>
</protein>
<evidence type="ECO:0000259" key="2">
    <source>
        <dbReference type="Pfam" id="PF09976"/>
    </source>
</evidence>
<feature type="domain" description="Ancillary SecYEG translocon subunit/Cell division coordinator CpoB TPR" evidence="2">
    <location>
        <begin position="31"/>
        <end position="128"/>
    </location>
</feature>
<dbReference type="Gene3D" id="1.25.40.10">
    <property type="entry name" value="Tetratricopeptide repeat domain"/>
    <property type="match status" value="2"/>
</dbReference>
<feature type="non-terminal residue" evidence="3">
    <location>
        <position position="1"/>
    </location>
</feature>
<accession>A0A382IHC7</accession>
<reference evidence="3" key="1">
    <citation type="submission" date="2018-05" db="EMBL/GenBank/DDBJ databases">
        <authorList>
            <person name="Lanie J.A."/>
            <person name="Ng W.-L."/>
            <person name="Kazmierczak K.M."/>
            <person name="Andrzejewski T.M."/>
            <person name="Davidsen T.M."/>
            <person name="Wayne K.J."/>
            <person name="Tettelin H."/>
            <person name="Glass J.I."/>
            <person name="Rusch D."/>
            <person name="Podicherti R."/>
            <person name="Tsui H.-C.T."/>
            <person name="Winkler M.E."/>
        </authorList>
    </citation>
    <scope>NUCLEOTIDE SEQUENCE</scope>
</reference>
<feature type="transmembrane region" description="Helical" evidence="1">
    <location>
        <begin position="35"/>
        <end position="55"/>
    </location>
</feature>
<proteinExistence type="predicted"/>
<dbReference type="Pfam" id="PF09976">
    <property type="entry name" value="TPR_21"/>
    <property type="match status" value="1"/>
</dbReference>
<organism evidence="3">
    <name type="scientific">marine metagenome</name>
    <dbReference type="NCBI Taxonomy" id="408172"/>
    <lineage>
        <taxon>unclassified sequences</taxon>
        <taxon>metagenomes</taxon>
        <taxon>ecological metagenomes</taxon>
    </lineage>
</organism>
<dbReference type="InterPro" id="IPR019734">
    <property type="entry name" value="TPR_rpt"/>
</dbReference>
<dbReference type="InterPro" id="IPR011990">
    <property type="entry name" value="TPR-like_helical_dom_sf"/>
</dbReference>
<keyword evidence="1" id="KW-0472">Membrane</keyword>
<sequence>VARSRRITRREMKEDKFILLLYSVSDYISHHVKEVLIGVGVVAIAAVAGVLYGNARQSADEDAARLLAPAQTAMQNNRAEDALPIYERILNDYGGSSSARETTLGLANANFQMGDIPKARQYFQMYISDYSPGITTSLWSTIPGTVNSIDVVLVSAEAGLAACLEQETRYSEAAIEYRRLAEAYPDLFLAPQFCLDAGRCFQAADQTSEAKSMYDRVISEYKDSRYTTGARTALTTL</sequence>
<dbReference type="EMBL" id="UINC01067404">
    <property type="protein sequence ID" value="SVB99036.1"/>
    <property type="molecule type" value="Genomic_DNA"/>
</dbReference>
<dbReference type="InterPro" id="IPR018704">
    <property type="entry name" value="SecYEG/CpoB_TPR"/>
</dbReference>
<keyword evidence="1" id="KW-0812">Transmembrane</keyword>
<name>A0A382IHC7_9ZZZZ</name>